<evidence type="ECO:0000313" key="9">
    <source>
        <dbReference type="Proteomes" id="UP001198565"/>
    </source>
</evidence>
<comment type="caution">
    <text evidence="8">The sequence shown here is derived from an EMBL/GenBank/DDBJ whole genome shotgun (WGS) entry which is preliminary data.</text>
</comment>
<comment type="similarity">
    <text evidence="6">Belongs to the ABC-2 integral membrane protein family.</text>
</comment>
<keyword evidence="5" id="KW-0046">Antibiotic resistance</keyword>
<evidence type="ECO:0000259" key="7">
    <source>
        <dbReference type="PROSITE" id="PS51012"/>
    </source>
</evidence>
<evidence type="ECO:0000256" key="1">
    <source>
        <dbReference type="ARBA" id="ARBA00004141"/>
    </source>
</evidence>
<keyword evidence="3 6" id="KW-1133">Transmembrane helix</keyword>
<dbReference type="Proteomes" id="UP001198565">
    <property type="component" value="Unassembled WGS sequence"/>
</dbReference>
<feature type="transmembrane region" description="Helical" evidence="6">
    <location>
        <begin position="96"/>
        <end position="119"/>
    </location>
</feature>
<feature type="domain" description="ABC transmembrane type-2" evidence="7">
    <location>
        <begin position="60"/>
        <end position="287"/>
    </location>
</feature>
<evidence type="ECO:0000256" key="3">
    <source>
        <dbReference type="ARBA" id="ARBA00022989"/>
    </source>
</evidence>
<dbReference type="PANTHER" id="PTHR43229">
    <property type="entry name" value="NODULATION PROTEIN J"/>
    <property type="match status" value="1"/>
</dbReference>
<dbReference type="PROSITE" id="PS51012">
    <property type="entry name" value="ABC_TM2"/>
    <property type="match status" value="1"/>
</dbReference>
<evidence type="ECO:0000256" key="5">
    <source>
        <dbReference type="ARBA" id="ARBA00023251"/>
    </source>
</evidence>
<feature type="transmembrane region" description="Helical" evidence="6">
    <location>
        <begin position="214"/>
        <end position="235"/>
    </location>
</feature>
<dbReference type="Pfam" id="PF01061">
    <property type="entry name" value="ABC2_membrane"/>
    <property type="match status" value="1"/>
</dbReference>
<dbReference type="PANTHER" id="PTHR43229:SF2">
    <property type="entry name" value="NODULATION PROTEIN J"/>
    <property type="match status" value="1"/>
</dbReference>
<name>A0ABS7QT64_9ACTN</name>
<dbReference type="EMBL" id="JAINVZ010000010">
    <property type="protein sequence ID" value="MBY8886372.1"/>
    <property type="molecule type" value="Genomic_DNA"/>
</dbReference>
<keyword evidence="6" id="KW-1003">Cell membrane</keyword>
<dbReference type="InterPro" id="IPR013525">
    <property type="entry name" value="ABC2_TM"/>
</dbReference>
<dbReference type="InterPro" id="IPR000412">
    <property type="entry name" value="ABC_2_transport"/>
</dbReference>
<organism evidence="8 9">
    <name type="scientific">Streptantibioticus parmotrematis</name>
    <dbReference type="NCBI Taxonomy" id="2873249"/>
    <lineage>
        <taxon>Bacteria</taxon>
        <taxon>Bacillati</taxon>
        <taxon>Actinomycetota</taxon>
        <taxon>Actinomycetes</taxon>
        <taxon>Kitasatosporales</taxon>
        <taxon>Streptomycetaceae</taxon>
        <taxon>Streptantibioticus</taxon>
    </lineage>
</organism>
<comment type="subcellular location">
    <subcellularLocation>
        <location evidence="6">Cell membrane</location>
        <topology evidence="6">Multi-pass membrane protein</topology>
    </subcellularLocation>
    <subcellularLocation>
        <location evidence="1">Membrane</location>
        <topology evidence="1">Multi-pass membrane protein</topology>
    </subcellularLocation>
</comment>
<sequence length="289" mass="30758">MSAAPAAPRPASAEDAATQAVRRLDLLLAPPPARTGWRMLPARVGAMCAVELQKLRHDRTELYTRAVQPALWLLIFGETFTHIHAIPTGGIPYLDYLAPGIIAQSAMFIAIFYGIMIIWERDAGILTKLLVTPTPRFALITGKAFAAGVKALIQAVVVIVIAAVLGVSLTWNPLRLLGVAVAVILGSAFFSCLSMSIAGIVLTRDRLMGIGQAITMPLFFASNALYPVAVMPGWLQTLSKINPLSYQVDALRGLLLGTHSHLGMDYLVLVVAAAAGVTVASSLLGRLAR</sequence>
<proteinExistence type="inferred from homology"/>
<feature type="transmembrane region" description="Helical" evidence="6">
    <location>
        <begin position="151"/>
        <end position="171"/>
    </location>
</feature>
<protein>
    <recommendedName>
        <fullName evidence="6">Transport permease protein</fullName>
    </recommendedName>
</protein>
<evidence type="ECO:0000256" key="4">
    <source>
        <dbReference type="ARBA" id="ARBA00023136"/>
    </source>
</evidence>
<feature type="transmembrane region" description="Helical" evidence="6">
    <location>
        <begin position="177"/>
        <end position="202"/>
    </location>
</feature>
<feature type="transmembrane region" description="Helical" evidence="6">
    <location>
        <begin position="62"/>
        <end position="84"/>
    </location>
</feature>
<evidence type="ECO:0000256" key="6">
    <source>
        <dbReference type="RuleBase" id="RU361157"/>
    </source>
</evidence>
<gene>
    <name evidence="8" type="ORF">K7472_16070</name>
</gene>
<feature type="transmembrane region" description="Helical" evidence="6">
    <location>
        <begin position="266"/>
        <end position="285"/>
    </location>
</feature>
<keyword evidence="6" id="KW-0813">Transport</keyword>
<accession>A0ABS7QT64</accession>
<evidence type="ECO:0000256" key="2">
    <source>
        <dbReference type="ARBA" id="ARBA00022692"/>
    </source>
</evidence>
<dbReference type="InterPro" id="IPR047817">
    <property type="entry name" value="ABC2_TM_bact-type"/>
</dbReference>
<dbReference type="PIRSF" id="PIRSF006648">
    <property type="entry name" value="DrrB"/>
    <property type="match status" value="1"/>
</dbReference>
<keyword evidence="9" id="KW-1185">Reference proteome</keyword>
<dbReference type="InterPro" id="IPR051784">
    <property type="entry name" value="Nod_factor_ABC_transporter"/>
</dbReference>
<dbReference type="PRINTS" id="PR00164">
    <property type="entry name" value="ABC2TRNSPORT"/>
</dbReference>
<evidence type="ECO:0000313" key="8">
    <source>
        <dbReference type="EMBL" id="MBY8886372.1"/>
    </source>
</evidence>
<keyword evidence="2 6" id="KW-0812">Transmembrane</keyword>
<keyword evidence="4 6" id="KW-0472">Membrane</keyword>
<reference evidence="8 9" key="1">
    <citation type="submission" date="2021-08" db="EMBL/GenBank/DDBJ databases">
        <title>Streptomyces sp. PTM05 isolated from lichen.</title>
        <authorList>
            <person name="Somphong A."/>
            <person name="Phongsopitanun W."/>
            <person name="Tanasupawat S."/>
        </authorList>
    </citation>
    <scope>NUCLEOTIDE SEQUENCE [LARGE SCALE GENOMIC DNA]</scope>
    <source>
        <strain evidence="8 9">Ptm05</strain>
    </source>
</reference>
<dbReference type="RefSeq" id="WP_222978539.1">
    <property type="nucleotide sequence ID" value="NZ_JAINVZ010000010.1"/>
</dbReference>